<evidence type="ECO:0008006" key="5">
    <source>
        <dbReference type="Google" id="ProtNLM"/>
    </source>
</evidence>
<sequence>MNDKSKWTKNLAQELEDSNVKQDSNWSRGITSPGFGVVPYTFCKERQGSSYTLPHRCWEDIFDAINNATHMIYIAGWSVYTKVTLIRNPKRQKIGEELTLGELLKKKASEGVNVLLLVWYDITSNEILKRDGLMSTHDQESTDYFKNIVVHRP</sequence>
<keyword evidence="2" id="KW-0443">Lipid metabolism</keyword>
<reference evidence="3 4" key="1">
    <citation type="submission" date="2020-09" db="EMBL/GenBank/DDBJ databases">
        <title>De no assembly of potato wild relative species, Solanum commersonii.</title>
        <authorList>
            <person name="Cho K."/>
        </authorList>
    </citation>
    <scope>NUCLEOTIDE SEQUENCE [LARGE SCALE GENOMIC DNA]</scope>
    <source>
        <strain evidence="3">LZ3.2</strain>
        <tissue evidence="3">Leaf</tissue>
    </source>
</reference>
<keyword evidence="4" id="KW-1185">Reference proteome</keyword>
<dbReference type="PANTHER" id="PTHR18896:SF169">
    <property type="entry name" value="PHOSPHOLIPASE D"/>
    <property type="match status" value="1"/>
</dbReference>
<keyword evidence="1" id="KW-0677">Repeat</keyword>
<dbReference type="Proteomes" id="UP000824120">
    <property type="component" value="Chromosome 4"/>
</dbReference>
<dbReference type="GO" id="GO:0005886">
    <property type="term" value="C:plasma membrane"/>
    <property type="evidence" value="ECO:0007669"/>
    <property type="project" value="TreeGrafter"/>
</dbReference>
<gene>
    <name evidence="3" type="ORF">H5410_022172</name>
</gene>
<dbReference type="GO" id="GO:0009395">
    <property type="term" value="P:phospholipid catabolic process"/>
    <property type="evidence" value="ECO:0007669"/>
    <property type="project" value="TreeGrafter"/>
</dbReference>
<organism evidence="3 4">
    <name type="scientific">Solanum commersonii</name>
    <name type="common">Commerson's wild potato</name>
    <name type="synonym">Commerson's nightshade</name>
    <dbReference type="NCBI Taxonomy" id="4109"/>
    <lineage>
        <taxon>Eukaryota</taxon>
        <taxon>Viridiplantae</taxon>
        <taxon>Streptophyta</taxon>
        <taxon>Embryophyta</taxon>
        <taxon>Tracheophyta</taxon>
        <taxon>Spermatophyta</taxon>
        <taxon>Magnoliopsida</taxon>
        <taxon>eudicotyledons</taxon>
        <taxon>Gunneridae</taxon>
        <taxon>Pentapetalae</taxon>
        <taxon>asterids</taxon>
        <taxon>lamiids</taxon>
        <taxon>Solanales</taxon>
        <taxon>Solanaceae</taxon>
        <taxon>Solanoideae</taxon>
        <taxon>Solaneae</taxon>
        <taxon>Solanum</taxon>
    </lineage>
</organism>
<evidence type="ECO:0000313" key="4">
    <source>
        <dbReference type="Proteomes" id="UP000824120"/>
    </source>
</evidence>
<dbReference type="PANTHER" id="PTHR18896">
    <property type="entry name" value="PHOSPHOLIPASE D"/>
    <property type="match status" value="1"/>
</dbReference>
<dbReference type="InterPro" id="IPR015679">
    <property type="entry name" value="PLipase_D_fam"/>
</dbReference>
<name>A0A9J5ZD67_SOLCO</name>
<dbReference type="SUPFAM" id="SSF56024">
    <property type="entry name" value="Phospholipase D/nuclease"/>
    <property type="match status" value="1"/>
</dbReference>
<accession>A0A9J5ZD67</accession>
<evidence type="ECO:0000313" key="3">
    <source>
        <dbReference type="EMBL" id="KAG5610891.1"/>
    </source>
</evidence>
<dbReference type="EMBL" id="JACXVP010000004">
    <property type="protein sequence ID" value="KAG5610891.1"/>
    <property type="molecule type" value="Genomic_DNA"/>
</dbReference>
<evidence type="ECO:0000256" key="2">
    <source>
        <dbReference type="ARBA" id="ARBA00023098"/>
    </source>
</evidence>
<evidence type="ECO:0000256" key="1">
    <source>
        <dbReference type="ARBA" id="ARBA00022737"/>
    </source>
</evidence>
<dbReference type="OrthoDB" id="14911at2759"/>
<dbReference type="GO" id="GO:0004630">
    <property type="term" value="F:phospholipase D activity"/>
    <property type="evidence" value="ECO:0007669"/>
    <property type="project" value="TreeGrafter"/>
</dbReference>
<comment type="caution">
    <text evidence="3">The sequence shown here is derived from an EMBL/GenBank/DDBJ whole genome shotgun (WGS) entry which is preliminary data.</text>
</comment>
<proteinExistence type="predicted"/>
<protein>
    <recommendedName>
        <fullName evidence="5">Phospholipase D</fullName>
    </recommendedName>
</protein>
<dbReference type="AlphaFoldDB" id="A0A9J5ZD67"/>